<dbReference type="SUPFAM" id="SSF47644">
    <property type="entry name" value="Methionine synthase domain"/>
    <property type="match status" value="1"/>
</dbReference>
<keyword evidence="6 10" id="KW-0479">Metal-binding</keyword>
<feature type="domain" description="AdoMet activation" evidence="14">
    <location>
        <begin position="559"/>
        <end position="885"/>
    </location>
</feature>
<dbReference type="InterPro" id="IPR037010">
    <property type="entry name" value="VitB12-dep_Met_synth_activ_sf"/>
</dbReference>
<dbReference type="GO" id="GO:0031419">
    <property type="term" value="F:cobalamin binding"/>
    <property type="evidence" value="ECO:0007669"/>
    <property type="project" value="UniProtKB-UniRule"/>
</dbReference>
<dbReference type="InterPro" id="IPR036594">
    <property type="entry name" value="Meth_synthase_dom"/>
</dbReference>
<dbReference type="FunFam" id="3.40.50.280:FF:000001">
    <property type="entry name" value="Methionine synthase"/>
    <property type="match status" value="1"/>
</dbReference>
<evidence type="ECO:0000256" key="12">
    <source>
        <dbReference type="PIRSR" id="PIRSR000381-2"/>
    </source>
</evidence>
<proteinExistence type="inferred from homology"/>
<feature type="binding site" evidence="12">
    <location>
        <position position="470"/>
    </location>
    <ligand>
        <name>methylcob(III)alamin</name>
        <dbReference type="ChEBI" id="CHEBI:28115"/>
    </ligand>
</feature>
<gene>
    <name evidence="17" type="ORF">AYC66_02390</name>
    <name evidence="18" type="ORF">BAY09_06405</name>
</gene>
<keyword evidence="3 10" id="KW-0846">Cobalamin</keyword>
<dbReference type="PROSITE" id="PS50974">
    <property type="entry name" value="ADOMET_ACTIVATION"/>
    <property type="match status" value="1"/>
</dbReference>
<dbReference type="CDD" id="cd02069">
    <property type="entry name" value="methionine_synthase_B12_BD"/>
    <property type="match status" value="1"/>
</dbReference>
<dbReference type="GO" id="GO:0046653">
    <property type="term" value="P:tetrahydrofolate metabolic process"/>
    <property type="evidence" value="ECO:0007669"/>
    <property type="project" value="TreeGrafter"/>
</dbReference>
<dbReference type="InterPro" id="IPR011005">
    <property type="entry name" value="Dihydropteroate_synth-like_sf"/>
</dbReference>
<evidence type="ECO:0000313" key="17">
    <source>
        <dbReference type="EMBL" id="AQX49587.1"/>
    </source>
</evidence>
<comment type="domain">
    <text evidence="10">Modular enzyme with four functionally distinct domains. The isolated Hcy-binding domain catalyzes methyl transfer from free methylcobalamin to homocysteine. The Hcy-binding domain in association with the pterin-binding domain catalyzes the methylation of cob(I)alamin by methyltetrahydrofolate and the methylation of homocysteine. The B12-binding domain binds the cofactor. The AdoMet activation domain binds S-adenosyl-L-methionine. Under aerobic conditions cob(I)alamin can be converted to inactive cob(II)alamin. Reductive methylation by S-adenosyl-L-methionine and flavodoxin regenerates methylcobalamin.</text>
</comment>
<dbReference type="FunFam" id="3.20.20.20:FF:000002">
    <property type="entry name" value="Methionine synthase"/>
    <property type="match status" value="1"/>
</dbReference>
<comment type="similarity">
    <text evidence="1">Belongs to the vitamin-B12 dependent methionine synthase family.</text>
</comment>
<dbReference type="Pfam" id="PF02310">
    <property type="entry name" value="B12-binding"/>
    <property type="match status" value="1"/>
</dbReference>
<feature type="binding site" evidence="12">
    <location>
        <position position="609"/>
    </location>
    <ligand>
        <name>S-adenosyl-L-methionine</name>
        <dbReference type="ChEBI" id="CHEBI:59789"/>
    </ligand>
</feature>
<keyword evidence="10" id="KW-0862">Zinc</keyword>
<dbReference type="Gene3D" id="3.10.196.10">
    <property type="entry name" value="Vitamin B12-dependent methionine synthase, activation domain"/>
    <property type="match status" value="1"/>
</dbReference>
<evidence type="ECO:0000256" key="4">
    <source>
        <dbReference type="ARBA" id="ARBA00022679"/>
    </source>
</evidence>
<evidence type="ECO:0000259" key="13">
    <source>
        <dbReference type="PROSITE" id="PS50972"/>
    </source>
</evidence>
<dbReference type="SUPFAM" id="SSF51717">
    <property type="entry name" value="Dihydropteroate synthetase-like"/>
    <property type="match status" value="1"/>
</dbReference>
<dbReference type="PIRSF" id="PIRSF000381">
    <property type="entry name" value="MetH"/>
    <property type="match status" value="1"/>
</dbReference>
<protein>
    <recommendedName>
        <fullName evidence="9 10">Methionine synthase</fullName>
        <ecNumber evidence="9 10">2.1.1.13</ecNumber>
    </recommendedName>
    <alternativeName>
        <fullName evidence="10">5-methyltetrahydrofolate--homocysteine methyltransferase</fullName>
    </alternativeName>
</protein>
<feature type="binding site" evidence="12">
    <location>
        <position position="466"/>
    </location>
    <ligand>
        <name>methylcob(III)alamin</name>
        <dbReference type="ChEBI" id="CHEBI:28115"/>
    </ligand>
</feature>
<feature type="binding site" evidence="12">
    <location>
        <position position="522"/>
    </location>
    <ligand>
        <name>methylcob(III)alamin</name>
        <dbReference type="ChEBI" id="CHEBI:28115"/>
    </ligand>
</feature>
<comment type="pathway">
    <text evidence="10">Amino-acid biosynthesis; L-methionine biosynthesis via de novo pathway; L-methionine from L-homocysteine (MetH route): step 1/1.</text>
</comment>
<dbReference type="InterPro" id="IPR011822">
    <property type="entry name" value="MetH"/>
</dbReference>
<evidence type="ECO:0000256" key="10">
    <source>
        <dbReference type="PIRNR" id="PIRNR000381"/>
    </source>
</evidence>
<evidence type="ECO:0000256" key="5">
    <source>
        <dbReference type="ARBA" id="ARBA00022691"/>
    </source>
</evidence>
<evidence type="ECO:0000256" key="3">
    <source>
        <dbReference type="ARBA" id="ARBA00022628"/>
    </source>
</evidence>
<dbReference type="EMBL" id="CP014339">
    <property type="protein sequence ID" value="AQX49587.1"/>
    <property type="molecule type" value="Genomic_DNA"/>
</dbReference>
<dbReference type="GO" id="GO:0050667">
    <property type="term" value="P:homocysteine metabolic process"/>
    <property type="evidence" value="ECO:0007669"/>
    <property type="project" value="TreeGrafter"/>
</dbReference>
<dbReference type="NCBIfam" id="TIGR02082">
    <property type="entry name" value="metH"/>
    <property type="match status" value="1"/>
</dbReference>
<comment type="cofactor">
    <cofactor evidence="10 11">
        <name>methylcob(III)alamin</name>
        <dbReference type="ChEBI" id="CHEBI:28115"/>
    </cofactor>
</comment>
<dbReference type="GO" id="GO:0032259">
    <property type="term" value="P:methylation"/>
    <property type="evidence" value="ECO:0007669"/>
    <property type="project" value="UniProtKB-KW"/>
</dbReference>
<feature type="binding site" evidence="12">
    <location>
        <begin position="418"/>
        <end position="422"/>
    </location>
    <ligand>
        <name>methylcob(III)alamin</name>
        <dbReference type="ChEBI" id="CHEBI:28115"/>
    </ligand>
</feature>
<dbReference type="SUPFAM" id="SSF52242">
    <property type="entry name" value="Cobalamin (vitamin B12)-binding domain"/>
    <property type="match status" value="1"/>
</dbReference>
<evidence type="ECO:0000256" key="1">
    <source>
        <dbReference type="ARBA" id="ARBA00010398"/>
    </source>
</evidence>
<organism evidence="18">
    <name type="scientific">Elizabethkingia anophelis</name>
    <dbReference type="NCBI Taxonomy" id="1117645"/>
    <lineage>
        <taxon>Bacteria</taxon>
        <taxon>Pseudomonadati</taxon>
        <taxon>Bacteroidota</taxon>
        <taxon>Flavobacteriia</taxon>
        <taxon>Flavobacteriales</taxon>
        <taxon>Weeksellaceae</taxon>
        <taxon>Elizabethkingia</taxon>
    </lineage>
</organism>
<reference evidence="18" key="2">
    <citation type="submission" date="2016-06" db="EMBL/GenBank/DDBJ databases">
        <authorList>
            <person name="Nicholson A.C."/>
        </authorList>
    </citation>
    <scope>NUCLEOTIDE SEQUENCE [LARGE SCALE GENOMIC DNA]</scope>
    <source>
        <strain evidence="18">E6809</strain>
    </source>
</reference>
<evidence type="ECO:0000256" key="8">
    <source>
        <dbReference type="ARBA" id="ARBA00023285"/>
    </source>
</evidence>
<dbReference type="Gene3D" id="3.20.20.20">
    <property type="entry name" value="Dihydropteroate synthase-like"/>
    <property type="match status" value="1"/>
</dbReference>
<dbReference type="Pfam" id="PF00809">
    <property type="entry name" value="Pterin_bind"/>
    <property type="match status" value="1"/>
</dbReference>
<dbReference type="EMBL" id="MAHS01000012">
    <property type="protein sequence ID" value="OPB47671.1"/>
    <property type="molecule type" value="Genomic_DNA"/>
</dbReference>
<feature type="binding site" description="axial binding residue" evidence="11">
    <location>
        <position position="421"/>
    </location>
    <ligand>
        <name>methylcob(III)alamin</name>
        <dbReference type="ChEBI" id="CHEBI:28115"/>
    </ligand>
    <ligandPart>
        <name>Co</name>
        <dbReference type="ChEBI" id="CHEBI:27638"/>
    </ligandPart>
</feature>
<evidence type="ECO:0000313" key="18">
    <source>
        <dbReference type="EMBL" id="OPB47671.1"/>
    </source>
</evidence>
<keyword evidence="7" id="KW-0677">Repeat</keyword>
<keyword evidence="5 10" id="KW-0949">S-adenosyl-L-methionine</keyword>
<comment type="catalytic activity">
    <reaction evidence="10">
        <text>(6S)-5-methyl-5,6,7,8-tetrahydrofolate + L-homocysteine = (6S)-5,6,7,8-tetrahydrofolate + L-methionine</text>
        <dbReference type="Rhea" id="RHEA:11172"/>
        <dbReference type="ChEBI" id="CHEBI:18608"/>
        <dbReference type="ChEBI" id="CHEBI:57453"/>
        <dbReference type="ChEBI" id="CHEBI:57844"/>
        <dbReference type="ChEBI" id="CHEBI:58199"/>
        <dbReference type="EC" id="2.1.1.13"/>
    </reaction>
</comment>
<dbReference type="CDD" id="cd00740">
    <property type="entry name" value="MeTr"/>
    <property type="match status" value="1"/>
</dbReference>
<comment type="cofactor">
    <cofactor evidence="10">
        <name>Zn(2+)</name>
        <dbReference type="ChEBI" id="CHEBI:29105"/>
    </cofactor>
</comment>
<dbReference type="SUPFAM" id="SSF56507">
    <property type="entry name" value="Methionine synthase activation domain-like"/>
    <property type="match status" value="1"/>
</dbReference>
<feature type="binding site" evidence="12">
    <location>
        <begin position="851"/>
        <end position="852"/>
    </location>
    <ligand>
        <name>S-adenosyl-L-methionine</name>
        <dbReference type="ChEBI" id="CHEBI:59789"/>
    </ligand>
</feature>
<feature type="domain" description="B12-binding N-terminal" evidence="16">
    <location>
        <begin position="311"/>
        <end position="405"/>
    </location>
</feature>
<dbReference type="InterPro" id="IPR004223">
    <property type="entry name" value="VitB12-dep_Met_synth_activ_dom"/>
</dbReference>
<feature type="binding site" evidence="12">
    <location>
        <position position="355"/>
    </location>
    <ligand>
        <name>methylcob(III)alamin</name>
        <dbReference type="ChEBI" id="CHEBI:28115"/>
    </ligand>
</feature>
<feature type="domain" description="B12-binding" evidence="15">
    <location>
        <begin position="408"/>
        <end position="543"/>
    </location>
</feature>
<dbReference type="InterPro" id="IPR050554">
    <property type="entry name" value="Met_Synthase/Corrinoid"/>
</dbReference>
<dbReference type="Gene3D" id="1.10.1240.10">
    <property type="entry name" value="Methionine synthase domain"/>
    <property type="match status" value="1"/>
</dbReference>
<feature type="binding site" evidence="12">
    <location>
        <position position="796"/>
    </location>
    <ligand>
        <name>S-adenosyl-L-methionine</name>
        <dbReference type="ChEBI" id="CHEBI:59789"/>
    </ligand>
</feature>
<dbReference type="InterPro" id="IPR000489">
    <property type="entry name" value="Pterin-binding_dom"/>
</dbReference>
<dbReference type="PROSITE" id="PS50972">
    <property type="entry name" value="PTERIN_BINDING"/>
    <property type="match status" value="1"/>
</dbReference>
<evidence type="ECO:0000313" key="19">
    <source>
        <dbReference type="Proteomes" id="UP000189738"/>
    </source>
</evidence>
<dbReference type="Pfam" id="PF02607">
    <property type="entry name" value="B12-binding_2"/>
    <property type="match status" value="1"/>
</dbReference>
<dbReference type="RefSeq" id="WP_078720249.1">
    <property type="nucleotide sequence ID" value="NZ_CP014339.1"/>
</dbReference>
<evidence type="ECO:0000259" key="14">
    <source>
        <dbReference type="PROSITE" id="PS50974"/>
    </source>
</evidence>
<dbReference type="SMART" id="SM01018">
    <property type="entry name" value="B12-binding_2"/>
    <property type="match status" value="1"/>
</dbReference>
<accession>A0A494J2P7</accession>
<dbReference type="PROSITE" id="PS51332">
    <property type="entry name" value="B12_BINDING"/>
    <property type="match status" value="1"/>
</dbReference>
<dbReference type="Proteomes" id="UP000189738">
    <property type="component" value="Chromosome"/>
</dbReference>
<dbReference type="Gene3D" id="1.10.288.10">
    <property type="entry name" value="Cobalamin-dependent Methionine Synthase, domain 2"/>
    <property type="match status" value="1"/>
</dbReference>
<reference evidence="17 19" key="1">
    <citation type="submission" date="2016-02" db="EMBL/GenBank/DDBJ databases">
        <authorList>
            <person name="Nicholson A.C."/>
            <person name="Humrighouse B.W."/>
            <person name="Loparev V."/>
            <person name="Emery B."/>
            <person name="Graziano J."/>
            <person name="McQuiston J.R."/>
        </authorList>
    </citation>
    <scope>NUCLEOTIDE SEQUENCE [LARGE SCALE GENOMIC DNA]</scope>
    <source>
        <strain evidence="17 19">E6809</strain>
    </source>
</reference>
<dbReference type="GO" id="GO:0008705">
    <property type="term" value="F:methionine synthase activity"/>
    <property type="evidence" value="ECO:0007669"/>
    <property type="project" value="UniProtKB-UniRule"/>
</dbReference>
<evidence type="ECO:0000256" key="7">
    <source>
        <dbReference type="ARBA" id="ARBA00022737"/>
    </source>
</evidence>
<dbReference type="InterPro" id="IPR003759">
    <property type="entry name" value="Cbl-bd_cap"/>
</dbReference>
<evidence type="ECO:0000256" key="11">
    <source>
        <dbReference type="PIRSR" id="PIRSR000381-1"/>
    </source>
</evidence>
<feature type="domain" description="Pterin-binding" evidence="13">
    <location>
        <begin position="20"/>
        <end position="281"/>
    </location>
</feature>
<evidence type="ECO:0000256" key="2">
    <source>
        <dbReference type="ARBA" id="ARBA00022603"/>
    </source>
</evidence>
<dbReference type="EC" id="2.1.1.13" evidence="9 10"/>
<dbReference type="Pfam" id="PF02965">
    <property type="entry name" value="Met_synt_B12"/>
    <property type="match status" value="1"/>
</dbReference>
<keyword evidence="2 10" id="KW-0489">Methyltransferase</keyword>
<dbReference type="InterPro" id="IPR006158">
    <property type="entry name" value="Cobalamin-bd"/>
</dbReference>
<comment type="function">
    <text evidence="10">Catalyzes the transfer of a methyl group from methyl-cobalamin to homocysteine, yielding enzyme-bound cob(I)alamin and methionine. Subsequently, remethylates the cofactor using methyltetrahydrofolate.</text>
</comment>
<dbReference type="PANTHER" id="PTHR45833:SF1">
    <property type="entry name" value="METHIONINE SYNTHASE"/>
    <property type="match status" value="1"/>
</dbReference>
<name>A0A494J2P7_9FLAO</name>
<evidence type="ECO:0000259" key="16">
    <source>
        <dbReference type="PROSITE" id="PS51337"/>
    </source>
</evidence>
<keyword evidence="10" id="KW-0028">Amino-acid biosynthesis</keyword>
<dbReference type="PANTHER" id="PTHR45833">
    <property type="entry name" value="METHIONINE SYNTHASE"/>
    <property type="match status" value="1"/>
</dbReference>
<dbReference type="UniPathway" id="UPA00051">
    <property type="reaction ID" value="UER00081"/>
</dbReference>
<evidence type="ECO:0000259" key="15">
    <source>
        <dbReference type="PROSITE" id="PS51332"/>
    </source>
</evidence>
<evidence type="ECO:0000256" key="9">
    <source>
        <dbReference type="NCBIfam" id="TIGR02082"/>
    </source>
</evidence>
<keyword evidence="4 10" id="KW-0808">Transferase</keyword>
<dbReference type="InterPro" id="IPR033706">
    <property type="entry name" value="Met_synthase_B12-bd"/>
</dbReference>
<evidence type="ECO:0000256" key="6">
    <source>
        <dbReference type="ARBA" id="ARBA00022723"/>
    </source>
</evidence>
<dbReference type="PROSITE" id="PS51337">
    <property type="entry name" value="B12_BINDING_NTER"/>
    <property type="match status" value="1"/>
</dbReference>
<keyword evidence="8 10" id="KW-0170">Cobalt</keyword>
<dbReference type="AlphaFoldDB" id="A0A494J2P7"/>
<dbReference type="Gene3D" id="3.40.50.280">
    <property type="entry name" value="Cobalamin-binding domain"/>
    <property type="match status" value="1"/>
</dbReference>
<dbReference type="GO" id="GO:0008270">
    <property type="term" value="F:zinc ion binding"/>
    <property type="evidence" value="ECO:0007669"/>
    <property type="project" value="UniProtKB-UniRule"/>
</dbReference>
<keyword evidence="10" id="KW-0486">Methionine biosynthesis</keyword>
<dbReference type="GO" id="GO:0005829">
    <property type="term" value="C:cytosol"/>
    <property type="evidence" value="ECO:0007669"/>
    <property type="project" value="TreeGrafter"/>
</dbReference>
<dbReference type="InterPro" id="IPR036724">
    <property type="entry name" value="Cobalamin-bd_sf"/>
</dbReference>
<dbReference type="FunFam" id="1.10.1240.10:FF:000001">
    <property type="entry name" value="Methionine synthase"/>
    <property type="match status" value="1"/>
</dbReference>
<sequence>MKYLKLSGLEPLVITPESNFINVGERTNVAGSKKFLRLIKEEKYAEALDIARHQVEGGAQVLDVNMDDGLLDGKYAMVKFLNLIASEPDIARIPIMVDSSKWEILEAGLQVVQGKPVVNSISLKEGEANFIEQAKKIKRYGAAVIVMAFDEVGQADNYERRIEIAKRSYDILVNQIDFPPEDIIFDLNIFPVATGMDEHRRNAIDFIEATRWVRTNLPYVSVSGGVSNVSFSFRGNDAVREAMHSVFLYHAIKAGMNMGIVNPTMLEVYDEIPKDLLELIEDVMLDRRDDATERLLDFSERVKSVRKEKTEDLAWREQPLQDRITHALVKGIDRFIEEDIEEARQQAKRPLDVIEGNLMTGMGVVGDLFGSGKMFLPQVVKSARVMKRAVAYLQPYIEAEKDTGRPAAGKVLMATVKGDVHDIGKNIVSVVLGCNNYEIIDLGVMVPAEKIIQTAIDEKVDIIGLSGLITPSLDEMVHVASELERKNLDFPLLIGGATTSKAHTAVKIDPSYSNAVVHVNDASRAVNVVSSLLNKEKSNVYTLDLKTEYEDFREKFLNRGEHKEYVTLDFARENKYKIDFKSEDIVKPAKLGITIIEDQPLEELLDYIDWSPFFRSWDLHGRYPDILKDEVVGVQATELFHDAQKILKKLIENKSLTAKAIFGLFPANAVEDDIFLQNEQGEDIGKFITLRQQAKKSEGKEYLALADFIAPRETGIQDYVGCFCVTAGFGADEAAAKYNEENDDYNSIMVKALADRFAEAYAEFLHYKIRKEYWGYASDENLDNEQMIKEEYKGMRPAPGYPACPDHLEKNMIWNVLKVEENIGVKLTESLAMWPAASVSGYYFAHPMSKYFGLGKIKEDQLRDYTERKGIDYDLAKKWLSPNLA</sequence>